<evidence type="ECO:0000313" key="2">
    <source>
        <dbReference type="EMBL" id="GAA5150282.1"/>
    </source>
</evidence>
<proteinExistence type="predicted"/>
<dbReference type="Gene3D" id="3.40.30.10">
    <property type="entry name" value="Glutaredoxin"/>
    <property type="match status" value="1"/>
</dbReference>
<organism evidence="2 3">
    <name type="scientific">Pseudonocardia eucalypti</name>
    <dbReference type="NCBI Taxonomy" id="648755"/>
    <lineage>
        <taxon>Bacteria</taxon>
        <taxon>Bacillati</taxon>
        <taxon>Actinomycetota</taxon>
        <taxon>Actinomycetes</taxon>
        <taxon>Pseudonocardiales</taxon>
        <taxon>Pseudonocardiaceae</taxon>
        <taxon>Pseudonocardia</taxon>
    </lineage>
</organism>
<comment type="caution">
    <text evidence="2">The sequence shown here is derived from an EMBL/GenBank/DDBJ whole genome shotgun (WGS) entry which is preliminary data.</text>
</comment>
<feature type="domain" description="DSBA-like thioredoxin" evidence="1">
    <location>
        <begin position="5"/>
        <end position="178"/>
    </location>
</feature>
<dbReference type="Proteomes" id="UP001428817">
    <property type="component" value="Unassembled WGS sequence"/>
</dbReference>
<dbReference type="EMBL" id="BAABJP010000007">
    <property type="protein sequence ID" value="GAA5150282.1"/>
    <property type="molecule type" value="Genomic_DNA"/>
</dbReference>
<dbReference type="SUPFAM" id="SSF52833">
    <property type="entry name" value="Thioredoxin-like"/>
    <property type="match status" value="1"/>
</dbReference>
<sequence>MASSTVTVWSDIHCPWAFVAVHRLRVARAEAGLDVVFDQRPWPLELVNGRGTPKHIVPVETAVLANHEPEIFNTYDNPEWPSTFLPAFELVAAARRVHDVRAAEEVDYALRLAFFWDAIDVSIRAGLERALEKVDVDRAAVLAEWDAGSVRADVLADYERSKSLPIQGSPQVFWPDGSTTHNPGMTDHEWVGGIPRIRSADPGEPARLLRALAS</sequence>
<name>A0ABP9PWM3_9PSEU</name>
<dbReference type="RefSeq" id="WP_185064223.1">
    <property type="nucleotide sequence ID" value="NZ_BAABJP010000007.1"/>
</dbReference>
<dbReference type="InterPro" id="IPR036249">
    <property type="entry name" value="Thioredoxin-like_sf"/>
</dbReference>
<evidence type="ECO:0000313" key="3">
    <source>
        <dbReference type="Proteomes" id="UP001428817"/>
    </source>
</evidence>
<reference evidence="3" key="1">
    <citation type="journal article" date="2019" name="Int. J. Syst. Evol. Microbiol.">
        <title>The Global Catalogue of Microorganisms (GCM) 10K type strain sequencing project: providing services to taxonomists for standard genome sequencing and annotation.</title>
        <authorList>
            <consortium name="The Broad Institute Genomics Platform"/>
            <consortium name="The Broad Institute Genome Sequencing Center for Infectious Disease"/>
            <person name="Wu L."/>
            <person name="Ma J."/>
        </authorList>
    </citation>
    <scope>NUCLEOTIDE SEQUENCE [LARGE SCALE GENOMIC DNA]</scope>
    <source>
        <strain evidence="3">JCM 18303</strain>
    </source>
</reference>
<dbReference type="Pfam" id="PF01323">
    <property type="entry name" value="DSBA"/>
    <property type="match status" value="1"/>
</dbReference>
<keyword evidence="3" id="KW-1185">Reference proteome</keyword>
<dbReference type="InterPro" id="IPR001853">
    <property type="entry name" value="DSBA-like_thioredoxin_dom"/>
</dbReference>
<accession>A0ABP9PWM3</accession>
<gene>
    <name evidence="2" type="ORF">GCM10023321_15330</name>
</gene>
<protein>
    <recommendedName>
        <fullName evidence="1">DSBA-like thioredoxin domain-containing protein</fullName>
    </recommendedName>
</protein>
<evidence type="ECO:0000259" key="1">
    <source>
        <dbReference type="Pfam" id="PF01323"/>
    </source>
</evidence>